<protein>
    <submittedName>
        <fullName evidence="2">SMI1/KNR4 family protein</fullName>
    </submittedName>
</protein>
<accession>A0AAW9K1G0</accession>
<dbReference type="Gene3D" id="3.40.1580.10">
    <property type="entry name" value="SMI1/KNR4-like"/>
    <property type="match status" value="1"/>
</dbReference>
<dbReference type="EMBL" id="JAVBVO010000002">
    <property type="protein sequence ID" value="MDZ5757617.1"/>
    <property type="molecule type" value="Genomic_DNA"/>
</dbReference>
<reference evidence="2" key="1">
    <citation type="submission" date="2023-08" db="EMBL/GenBank/DDBJ databases">
        <title>Genomic characterization of piscicolin 126 produced by Carnobacterium maltaromaticum CM22 strain isolated from salmon (Salmo salar).</title>
        <authorList>
            <person name="Gonzalez-Gragera E."/>
            <person name="Garcia-Lopez J.D."/>
            <person name="Teso-Perez C."/>
            <person name="Gimenez-Hernandez I."/>
            <person name="Peralta-Sanchez J.M."/>
            <person name="Valdivia E."/>
            <person name="Montalban-Lopez M."/>
            <person name="Martin-Platero A.M."/>
            <person name="Banos A."/>
            <person name="Martinez-Bueno M."/>
        </authorList>
    </citation>
    <scope>NUCLEOTIDE SEQUENCE</scope>
    <source>
        <strain evidence="2">CM22</strain>
    </source>
</reference>
<evidence type="ECO:0000313" key="2">
    <source>
        <dbReference type="EMBL" id="MDZ5757617.1"/>
    </source>
</evidence>
<dbReference type="Pfam" id="PF09346">
    <property type="entry name" value="SMI1_KNR4"/>
    <property type="match status" value="1"/>
</dbReference>
<evidence type="ECO:0000259" key="1">
    <source>
        <dbReference type="Pfam" id="PF09346"/>
    </source>
</evidence>
<organism evidence="2 3">
    <name type="scientific">Carnobacterium maltaromaticum</name>
    <name type="common">Carnobacterium piscicola</name>
    <dbReference type="NCBI Taxonomy" id="2751"/>
    <lineage>
        <taxon>Bacteria</taxon>
        <taxon>Bacillati</taxon>
        <taxon>Bacillota</taxon>
        <taxon>Bacilli</taxon>
        <taxon>Lactobacillales</taxon>
        <taxon>Carnobacteriaceae</taxon>
        <taxon>Carnobacterium</taxon>
    </lineage>
</organism>
<feature type="domain" description="Knr4/Smi1-like" evidence="1">
    <location>
        <begin position="29"/>
        <end position="143"/>
    </location>
</feature>
<dbReference type="InterPro" id="IPR037883">
    <property type="entry name" value="Knr4/Smi1-like_sf"/>
</dbReference>
<dbReference type="InterPro" id="IPR018958">
    <property type="entry name" value="Knr4/Smi1-like_dom"/>
</dbReference>
<proteinExistence type="predicted"/>
<dbReference type="Proteomes" id="UP001290462">
    <property type="component" value="Unassembled WGS sequence"/>
</dbReference>
<dbReference type="RefSeq" id="WP_015075529.1">
    <property type="nucleotide sequence ID" value="NZ_CBCPHU010000014.1"/>
</dbReference>
<sequence length="256" mass="29663">MYFIKHNLFTVPAISIPSQSFYKNYRIQDLPVSYLNLLDEQNGGYLAFNLVPTTEPTRDGLDSVGIHYLFGLHEDFGTSILFQEHYHKTFSLPEYLIFFSVNDDQLWAFDYSNVTNGEPSIRYIDMDTDQWLTIADNFATFLDLLQVAPPDINEEKILSRLEANHSFLLGSDDDISQLLTRFETEPDKVWYFNWLAELLTHKNQDVQQAVFSAFETQVLYFNPVLPPTSLTIANSFKKLDPNLIDQERLAILLKEL</sequence>
<name>A0AAW9K1G0_CARML</name>
<evidence type="ECO:0000313" key="3">
    <source>
        <dbReference type="Proteomes" id="UP001290462"/>
    </source>
</evidence>
<comment type="caution">
    <text evidence="2">The sequence shown here is derived from an EMBL/GenBank/DDBJ whole genome shotgun (WGS) entry which is preliminary data.</text>
</comment>
<dbReference type="SUPFAM" id="SSF160631">
    <property type="entry name" value="SMI1/KNR4-like"/>
    <property type="match status" value="1"/>
</dbReference>
<gene>
    <name evidence="2" type="ORF">RAK27_02995</name>
</gene>
<dbReference type="AlphaFoldDB" id="A0AAW9K1G0"/>